<dbReference type="AlphaFoldDB" id="A0AAW1UD55"/>
<gene>
    <name evidence="1" type="ORF">WA026_020685</name>
</gene>
<proteinExistence type="predicted"/>
<accession>A0AAW1UD55</accession>
<comment type="caution">
    <text evidence="1">The sequence shown here is derived from an EMBL/GenBank/DDBJ whole genome shotgun (WGS) entry which is preliminary data.</text>
</comment>
<organism evidence="1 2">
    <name type="scientific">Henosepilachna vigintioctopunctata</name>
    <dbReference type="NCBI Taxonomy" id="420089"/>
    <lineage>
        <taxon>Eukaryota</taxon>
        <taxon>Metazoa</taxon>
        <taxon>Ecdysozoa</taxon>
        <taxon>Arthropoda</taxon>
        <taxon>Hexapoda</taxon>
        <taxon>Insecta</taxon>
        <taxon>Pterygota</taxon>
        <taxon>Neoptera</taxon>
        <taxon>Endopterygota</taxon>
        <taxon>Coleoptera</taxon>
        <taxon>Polyphaga</taxon>
        <taxon>Cucujiformia</taxon>
        <taxon>Coccinelloidea</taxon>
        <taxon>Coccinellidae</taxon>
        <taxon>Epilachninae</taxon>
        <taxon>Epilachnini</taxon>
        <taxon>Henosepilachna</taxon>
    </lineage>
</organism>
<protein>
    <submittedName>
        <fullName evidence="1">Uncharacterized protein</fullName>
    </submittedName>
</protein>
<reference evidence="1 2" key="1">
    <citation type="submission" date="2023-03" db="EMBL/GenBank/DDBJ databases">
        <title>Genome insight into feeding habits of ladybird beetles.</title>
        <authorList>
            <person name="Li H.-S."/>
            <person name="Huang Y.-H."/>
            <person name="Pang H."/>
        </authorList>
    </citation>
    <scope>NUCLEOTIDE SEQUENCE [LARGE SCALE GENOMIC DNA]</scope>
    <source>
        <strain evidence="1">SYSU_2023b</strain>
        <tissue evidence="1">Whole body</tissue>
    </source>
</reference>
<dbReference type="Proteomes" id="UP001431783">
    <property type="component" value="Unassembled WGS sequence"/>
</dbReference>
<sequence>MLQNLSFGYLRDDNMAVNEKFRIFHQNFVDCYSIAFPERFIKVRARDFGVRWFTRELKRLRNQMVFIQDLYKLHNSPELRTLRNKFRLQYRLAIKRKKIAENDKLIKNALNLTKLIWSLINNRRNIRKQRNYGNISPNDFM</sequence>
<evidence type="ECO:0000313" key="1">
    <source>
        <dbReference type="EMBL" id="KAK9878057.1"/>
    </source>
</evidence>
<dbReference type="EMBL" id="JARQZJ010000045">
    <property type="protein sequence ID" value="KAK9878057.1"/>
    <property type="molecule type" value="Genomic_DNA"/>
</dbReference>
<evidence type="ECO:0000313" key="2">
    <source>
        <dbReference type="Proteomes" id="UP001431783"/>
    </source>
</evidence>
<keyword evidence="2" id="KW-1185">Reference proteome</keyword>
<name>A0AAW1UD55_9CUCU</name>